<name>A0A0R3XBP3_HYDTA</name>
<organism evidence="5">
    <name type="scientific">Hydatigena taeniaeformis</name>
    <name type="common">Feline tapeworm</name>
    <name type="synonym">Taenia taeniaeformis</name>
    <dbReference type="NCBI Taxonomy" id="6205"/>
    <lineage>
        <taxon>Eukaryota</taxon>
        <taxon>Metazoa</taxon>
        <taxon>Spiralia</taxon>
        <taxon>Lophotrochozoa</taxon>
        <taxon>Platyhelminthes</taxon>
        <taxon>Cestoda</taxon>
        <taxon>Eucestoda</taxon>
        <taxon>Cyclophyllidea</taxon>
        <taxon>Taeniidae</taxon>
        <taxon>Hydatigera</taxon>
    </lineage>
</organism>
<evidence type="ECO:0000313" key="4">
    <source>
        <dbReference type="Proteomes" id="UP000274429"/>
    </source>
</evidence>
<reference evidence="3 4" key="2">
    <citation type="submission" date="2018-11" db="EMBL/GenBank/DDBJ databases">
        <authorList>
            <consortium name="Pathogen Informatics"/>
        </authorList>
    </citation>
    <scope>NUCLEOTIDE SEQUENCE [LARGE SCALE GENOMIC DNA]</scope>
</reference>
<keyword evidence="2" id="KW-1133">Transmembrane helix</keyword>
<dbReference type="AlphaFoldDB" id="A0A0R3XBP3"/>
<protein>
    <submittedName>
        <fullName evidence="3 5">Uncharacterized protein</fullName>
    </submittedName>
</protein>
<reference evidence="5" key="1">
    <citation type="submission" date="2017-02" db="UniProtKB">
        <authorList>
            <consortium name="WormBaseParasite"/>
        </authorList>
    </citation>
    <scope>IDENTIFICATION</scope>
</reference>
<dbReference type="WBParaSite" id="TTAC_0001097001-mRNA-1">
    <property type="protein sequence ID" value="TTAC_0001097001-mRNA-1"/>
    <property type="gene ID" value="TTAC_0001097001"/>
</dbReference>
<dbReference type="Proteomes" id="UP000274429">
    <property type="component" value="Unassembled WGS sequence"/>
</dbReference>
<keyword evidence="4" id="KW-1185">Reference proteome</keyword>
<feature type="compositionally biased region" description="Polar residues" evidence="1">
    <location>
        <begin position="1"/>
        <end position="24"/>
    </location>
</feature>
<accession>A0A0R3XBP3</accession>
<gene>
    <name evidence="3" type="ORF">TTAC_LOCUS10953</name>
</gene>
<feature type="region of interest" description="Disordered" evidence="1">
    <location>
        <begin position="1"/>
        <end position="39"/>
    </location>
</feature>
<sequence length="127" mass="13452">MACSIDASSQATIHKTSPTAATSQATIHTTSPTAAPSSTTIHTASYTAHPASPHPSVPTSTHTILVLPNTPFLRLSSTYALLCSFVCSPRAFYTLPHLHLILLLHLLLPLLLLLLLLLLHPSSSRAA</sequence>
<feature type="compositionally biased region" description="Low complexity" evidence="1">
    <location>
        <begin position="25"/>
        <end position="39"/>
    </location>
</feature>
<feature type="transmembrane region" description="Helical" evidence="2">
    <location>
        <begin position="98"/>
        <end position="119"/>
    </location>
</feature>
<dbReference type="EMBL" id="UYWX01022602">
    <property type="protein sequence ID" value="VDM35933.1"/>
    <property type="molecule type" value="Genomic_DNA"/>
</dbReference>
<evidence type="ECO:0000313" key="5">
    <source>
        <dbReference type="WBParaSite" id="TTAC_0001097001-mRNA-1"/>
    </source>
</evidence>
<keyword evidence="2" id="KW-0472">Membrane</keyword>
<evidence type="ECO:0000256" key="1">
    <source>
        <dbReference type="SAM" id="MobiDB-lite"/>
    </source>
</evidence>
<evidence type="ECO:0000313" key="3">
    <source>
        <dbReference type="EMBL" id="VDM35933.1"/>
    </source>
</evidence>
<evidence type="ECO:0000256" key="2">
    <source>
        <dbReference type="SAM" id="Phobius"/>
    </source>
</evidence>
<proteinExistence type="predicted"/>
<keyword evidence="2" id="KW-0812">Transmembrane</keyword>